<name>A0A657LXB4_9HYPH</name>
<dbReference type="SUPFAM" id="SSF81901">
    <property type="entry name" value="HCP-like"/>
    <property type="match status" value="6"/>
</dbReference>
<evidence type="ECO:0008006" key="3">
    <source>
        <dbReference type="Google" id="ProtNLM"/>
    </source>
</evidence>
<comment type="caution">
    <text evidence="1">The sequence shown here is derived from an EMBL/GenBank/DDBJ whole genome shotgun (WGS) entry which is preliminary data.</text>
</comment>
<dbReference type="PANTHER" id="PTHR11102">
    <property type="entry name" value="SEL-1-LIKE PROTEIN"/>
    <property type="match status" value="1"/>
</dbReference>
<dbReference type="Pfam" id="PF08238">
    <property type="entry name" value="Sel1"/>
    <property type="match status" value="9"/>
</dbReference>
<sequence length="845" mass="90198">MLEYLRSQNYSFAPRASALLASLLVDPASGPVDVARAVTLAQEGIDHGFFEGATFLGRLYGDGLLVAKDLLKSEQYFKRAADAGDPNASLLLARLYISAPELAPSGDAVPVLFNRAVTNLSKKLNTGQCDVLNIFAGIYGSDDFGLFDPVIATKWLQASAKTGDFTAIERLARRYMVGEGVPVDRAKAIALLREAAEKGSSGSRLLLARLYLENTDLPNALDNAKQWLRIEAERGNGRAYEILANVARGDFGGPPDNAAMFFNLEKASHNAVVDGDVLKRLGIAYAHGLGTARNLEKAIAYLSQASNMGSDSASFEMFTLINDNRGSVDFKSNPVAVLRRAANNGFSEAMAALSDAYSCGVGVDRNPEIGFRWLARAAATGNRPSLIEIGKRALLADAEEGGNTFFRNIRRAATLGDRQAMVYLADAYRRGIGTDIDLGLADRWYTDALAPGNERSQALLLLARMEIAKGERANMIAAEKLLLEGLSTGDTSILFELAKLYGKGADGIPPNAPRALELFVQAGVAGHGGSMLQLADYRVPTKQSGGLDWRQWLDRAAQTGNIRAILKEASIATEPKQRVEKLVFALKQPLCDIKEQVAVAAAIINEPSLKTHTQAIVHRALTIPTDDAGTLYQLANVLMNAEMVGSDAVSGPSVMLKAAQAGKVEAMREVGRMYIEGAILPANFNEAVKWLTLAVRAGDQGAIKSVAELALDYKKTGKAPDVVLRAVLEPLKLAALSGSGSAAKAIAELYASTNADGDLVQQWMLKAGNLNDGEAMVFISDAYAAGSNGFGQSDAKSTEWIAKAAKAGYPPAFERYAIALQIGYGTPVNISEASQWLEKAGTVTQ</sequence>
<dbReference type="SMART" id="SM00671">
    <property type="entry name" value="SEL1"/>
    <property type="match status" value="10"/>
</dbReference>
<proteinExistence type="predicted"/>
<evidence type="ECO:0000313" key="1">
    <source>
        <dbReference type="EMBL" id="OJG00654.1"/>
    </source>
</evidence>
<evidence type="ECO:0000313" key="2">
    <source>
        <dbReference type="Proteomes" id="UP000182661"/>
    </source>
</evidence>
<accession>A0A657LXB4</accession>
<gene>
    <name evidence="1" type="ORF">AX760_25295</name>
</gene>
<protein>
    <recommendedName>
        <fullName evidence="3">Sel1 repeat family protein</fullName>
    </recommendedName>
</protein>
<dbReference type="EMBL" id="LSRP01000017">
    <property type="protein sequence ID" value="OJG00654.1"/>
    <property type="molecule type" value="Genomic_DNA"/>
</dbReference>
<dbReference type="AlphaFoldDB" id="A0A657LXB4"/>
<dbReference type="InterPro" id="IPR011990">
    <property type="entry name" value="TPR-like_helical_dom_sf"/>
</dbReference>
<dbReference type="PANTHER" id="PTHR11102:SF160">
    <property type="entry name" value="ERAD-ASSOCIATED E3 UBIQUITIN-PROTEIN LIGASE COMPONENT HRD3"/>
    <property type="match status" value="1"/>
</dbReference>
<dbReference type="Gene3D" id="1.25.40.10">
    <property type="entry name" value="Tetratricopeptide repeat domain"/>
    <property type="match status" value="3"/>
</dbReference>
<dbReference type="InterPro" id="IPR050767">
    <property type="entry name" value="Sel1_AlgK"/>
</dbReference>
<dbReference type="InterPro" id="IPR006597">
    <property type="entry name" value="Sel1-like"/>
</dbReference>
<dbReference type="Proteomes" id="UP000182661">
    <property type="component" value="Unassembled WGS sequence"/>
</dbReference>
<reference evidence="1 2" key="1">
    <citation type="submission" date="2016-02" db="EMBL/GenBank/DDBJ databases">
        <title>Genome sequencing of a beta-galactosidase producing bacteria Rhizobium sp. 59.</title>
        <authorList>
            <person name="Wang D."/>
            <person name="Kot W."/>
            <person name="Qin Y."/>
            <person name="Hansen L."/>
            <person name="Naqvi K."/>
            <person name="Rensing C."/>
        </authorList>
    </citation>
    <scope>NUCLEOTIDE SEQUENCE [LARGE SCALE GENOMIC DNA]</scope>
    <source>
        <strain evidence="1 2">59</strain>
    </source>
</reference>
<keyword evidence="2" id="KW-1185">Reference proteome</keyword>
<organism evidence="1 2">
    <name type="scientific">Pararhizobium antarcticum</name>
    <dbReference type="NCBI Taxonomy" id="1798805"/>
    <lineage>
        <taxon>Bacteria</taxon>
        <taxon>Pseudomonadati</taxon>
        <taxon>Pseudomonadota</taxon>
        <taxon>Alphaproteobacteria</taxon>
        <taxon>Hyphomicrobiales</taxon>
        <taxon>Rhizobiaceae</taxon>
        <taxon>Rhizobium/Agrobacterium group</taxon>
        <taxon>Pararhizobium</taxon>
    </lineage>
</organism>